<dbReference type="Proteomes" id="UP000283509">
    <property type="component" value="Unassembled WGS sequence"/>
</dbReference>
<feature type="compositionally biased region" description="Polar residues" evidence="1">
    <location>
        <begin position="807"/>
        <end position="827"/>
    </location>
</feature>
<feature type="compositionally biased region" description="Polar residues" evidence="1">
    <location>
        <begin position="594"/>
        <end position="610"/>
    </location>
</feature>
<sequence length="909" mass="98356">MWYPSRCPECDTIESHNLRNTTWVTNEMGSFPVIHGFLPLSSGGGEKGGYPMPHMGGLRRSATCGIVTSSHFYPSKGVDEDELPAPPQLINGRLTICDGKVNPADDDDDDIAKAKLSFHDGTSRSVKGSKEAPDDLFQEGFKKSRDYSDDSLTPDSTLPAVIRRRNRNRRKKLATSLVEPSPGGVGWESEAPKPMPRNRSQSISDDQWAQVMASQGGDGTGGPSGPSCPPGHTPADMSAFVGATTRRGYNTMGGRGSSFGRGMVSSASVCDLNSLAQQQPPHGFNGTHPASSFQQLNMMGYPGGMPMWGAPCDLCTPAHMLASQANASGMKRTASNLSMNLSSVGSDVTGYPWGPPPPHVHHHMPPMFPGYYPGYHPHMGPPAMGSLNMSIPDSMNTFGKVPSSPAPSLRSSSHRSHKSSKSRSFSGADVSGRRSRNRRKQRSEESEESRSSLTQERRRQQPLQKPREEPLGAVQDSGPTDAEEGEPRGGRGLPRREPRAQPQRSRERSPAEDSRSSHRSPSEDRGDRNSSHEDTVVNTVASEVTAKSEHKSKSDSSKRSRSRARSQAEEVPDEVQVQVEPAPVEQEPLEAKSRTPSPRLQARNSKSPAPSQRDGDEHSFANTLDEITTMGTNEVADQDLSSHYIDERINMQPVEAHDEIPEVIFVRPKTPEEEAVVDRATAAADQLMAVNGEANVAEVQPAAPEPVEKPVSRILPSEPVYEPRYEPIEEPPVNEPPVAAAEPDSEQPDYQTATMGMSAGDKEALGDRDDEQGGDDTLVEATRPMAVADIRGGEGLRSGSSGSSLGINNTPPDRQYTPLSFSSSDAQFYSPPDSPDISLSEQLQDKPLPSNTQVNTEQLSLLLASHLSSQGTSEGGRGPRGTTENDLSTPTHTQGLWEEIPLMINRWFA</sequence>
<feature type="compositionally biased region" description="Polar residues" evidence="1">
    <location>
        <begin position="198"/>
        <end position="207"/>
    </location>
</feature>
<accession>A0A3R7QYH6</accession>
<feature type="compositionally biased region" description="Basic and acidic residues" evidence="1">
    <location>
        <begin position="442"/>
        <end position="470"/>
    </location>
</feature>
<keyword evidence="3" id="KW-1185">Reference proteome</keyword>
<evidence type="ECO:0000313" key="3">
    <source>
        <dbReference type="Proteomes" id="UP000283509"/>
    </source>
</evidence>
<feature type="compositionally biased region" description="Basic and acidic residues" evidence="1">
    <location>
        <begin position="485"/>
        <end position="535"/>
    </location>
</feature>
<feature type="compositionally biased region" description="Low complexity" evidence="1">
    <location>
        <begin position="797"/>
        <end position="806"/>
    </location>
</feature>
<proteinExistence type="predicted"/>
<feature type="region of interest" description="Disordered" evidence="1">
    <location>
        <begin position="142"/>
        <end position="238"/>
    </location>
</feature>
<feature type="compositionally biased region" description="Basic residues" evidence="1">
    <location>
        <begin position="412"/>
        <end position="421"/>
    </location>
</feature>
<organism evidence="2 3">
    <name type="scientific">Penaeus vannamei</name>
    <name type="common">Whiteleg shrimp</name>
    <name type="synonym">Litopenaeus vannamei</name>
    <dbReference type="NCBI Taxonomy" id="6689"/>
    <lineage>
        <taxon>Eukaryota</taxon>
        <taxon>Metazoa</taxon>
        <taxon>Ecdysozoa</taxon>
        <taxon>Arthropoda</taxon>
        <taxon>Crustacea</taxon>
        <taxon>Multicrustacea</taxon>
        <taxon>Malacostraca</taxon>
        <taxon>Eumalacostraca</taxon>
        <taxon>Eucarida</taxon>
        <taxon>Decapoda</taxon>
        <taxon>Dendrobranchiata</taxon>
        <taxon>Penaeoidea</taxon>
        <taxon>Penaeidae</taxon>
        <taxon>Penaeus</taxon>
    </lineage>
</organism>
<feature type="compositionally biased region" description="Polar residues" evidence="1">
    <location>
        <begin position="882"/>
        <end position="891"/>
    </location>
</feature>
<dbReference type="AlphaFoldDB" id="A0A3R7QYH6"/>
<feature type="compositionally biased region" description="Low complexity" evidence="1">
    <location>
        <begin position="402"/>
        <end position="411"/>
    </location>
</feature>
<evidence type="ECO:0000313" key="2">
    <source>
        <dbReference type="EMBL" id="ROT83396.1"/>
    </source>
</evidence>
<reference evidence="2 3" key="2">
    <citation type="submission" date="2019-01" db="EMBL/GenBank/DDBJ databases">
        <title>The decoding of complex shrimp genome reveals the adaptation for benthos swimmer, frequently molting mechanism and breeding impact on genome.</title>
        <authorList>
            <person name="Sun Y."/>
            <person name="Gao Y."/>
            <person name="Yu Y."/>
        </authorList>
    </citation>
    <scope>NUCLEOTIDE SEQUENCE [LARGE SCALE GENOMIC DNA]</scope>
    <source>
        <tissue evidence="2">Muscle</tissue>
    </source>
</reference>
<feature type="compositionally biased region" description="Basic residues" evidence="1">
    <location>
        <begin position="162"/>
        <end position="173"/>
    </location>
</feature>
<feature type="compositionally biased region" description="Basic and acidic residues" evidence="1">
    <location>
        <begin position="546"/>
        <end position="558"/>
    </location>
</feature>
<feature type="compositionally biased region" description="Acidic residues" evidence="1">
    <location>
        <begin position="768"/>
        <end position="778"/>
    </location>
</feature>
<feature type="region of interest" description="Disordered" evidence="1">
    <location>
        <begin position="867"/>
        <end position="891"/>
    </location>
</feature>
<name>A0A3R7QYH6_PENVA</name>
<feature type="region of interest" description="Disordered" evidence="1">
    <location>
        <begin position="395"/>
        <end position="623"/>
    </location>
</feature>
<feature type="compositionally biased region" description="Low complexity" evidence="1">
    <location>
        <begin position="574"/>
        <end position="586"/>
    </location>
</feature>
<dbReference type="EMBL" id="QCYY01000688">
    <property type="protein sequence ID" value="ROT83396.1"/>
    <property type="molecule type" value="Genomic_DNA"/>
</dbReference>
<evidence type="ECO:0000256" key="1">
    <source>
        <dbReference type="SAM" id="MobiDB-lite"/>
    </source>
</evidence>
<gene>
    <name evidence="2" type="ORF">C7M84_023401</name>
</gene>
<comment type="caution">
    <text evidence="2">The sequence shown here is derived from an EMBL/GenBank/DDBJ whole genome shotgun (WGS) entry which is preliminary data.</text>
</comment>
<protein>
    <submittedName>
        <fullName evidence="2">Uncharacterized protein</fullName>
    </submittedName>
</protein>
<reference evidence="2 3" key="1">
    <citation type="submission" date="2018-04" db="EMBL/GenBank/DDBJ databases">
        <authorList>
            <person name="Zhang X."/>
            <person name="Yuan J."/>
            <person name="Li F."/>
            <person name="Xiang J."/>
        </authorList>
    </citation>
    <scope>NUCLEOTIDE SEQUENCE [LARGE SCALE GENOMIC DNA]</scope>
    <source>
        <tissue evidence="2">Muscle</tissue>
    </source>
</reference>
<feature type="region of interest" description="Disordered" evidence="1">
    <location>
        <begin position="698"/>
        <end position="851"/>
    </location>
</feature>